<dbReference type="NCBIfam" id="TIGR02731">
    <property type="entry name" value="phytoene_desat"/>
    <property type="match status" value="1"/>
</dbReference>
<comment type="similarity">
    <text evidence="12">Belongs to the flavin monoamine oxidase family.</text>
</comment>
<evidence type="ECO:0000256" key="11">
    <source>
        <dbReference type="PIRSR" id="PIRSR601613-1"/>
    </source>
</evidence>
<dbReference type="GO" id="GO:0016020">
    <property type="term" value="C:membrane"/>
    <property type="evidence" value="ECO:0007669"/>
    <property type="project" value="UniProtKB-SubCell"/>
</dbReference>
<name>A0A7S0LCI2_9EUKA</name>
<evidence type="ECO:0000256" key="8">
    <source>
        <dbReference type="ARBA" id="ARBA00023002"/>
    </source>
</evidence>
<feature type="binding site" evidence="11">
    <location>
        <position position="81"/>
    </location>
    <ligand>
        <name>FAD</name>
        <dbReference type="ChEBI" id="CHEBI:57692"/>
    </ligand>
</feature>
<keyword evidence="9" id="KW-0472">Membrane</keyword>
<dbReference type="InterPro" id="IPR002937">
    <property type="entry name" value="Amino_oxidase"/>
</dbReference>
<keyword evidence="13" id="KW-0732">Signal</keyword>
<feature type="binding site" evidence="11">
    <location>
        <begin position="100"/>
        <end position="101"/>
    </location>
    <ligand>
        <name>FAD</name>
        <dbReference type="ChEBI" id="CHEBI:57692"/>
    </ligand>
</feature>
<dbReference type="InterPro" id="IPR036188">
    <property type="entry name" value="FAD/NAD-bd_sf"/>
</dbReference>
<dbReference type="SUPFAM" id="SSF51905">
    <property type="entry name" value="FAD/NAD(P)-binding domain"/>
    <property type="match status" value="1"/>
</dbReference>
<proteinExistence type="inferred from homology"/>
<keyword evidence="12" id="KW-0285">Flavoprotein</keyword>
<dbReference type="GO" id="GO:0016117">
    <property type="term" value="P:carotenoid biosynthetic process"/>
    <property type="evidence" value="ECO:0007669"/>
    <property type="project" value="UniProtKB-KW"/>
</dbReference>
<evidence type="ECO:0000256" key="5">
    <source>
        <dbReference type="ARBA" id="ARBA00006046"/>
    </source>
</evidence>
<dbReference type="GO" id="GO:0016166">
    <property type="term" value="F:phytoene dehydrogenase activity"/>
    <property type="evidence" value="ECO:0007669"/>
    <property type="project" value="InterPro"/>
</dbReference>
<comment type="catalytic activity">
    <reaction evidence="10">
        <text>2 a plastoquinone + 15-cis-phytoene = 9,9',15-tri-cis-zeta-carotene + 2 a plastoquinol</text>
        <dbReference type="Rhea" id="RHEA:30287"/>
        <dbReference type="Rhea" id="RHEA-COMP:9561"/>
        <dbReference type="Rhea" id="RHEA-COMP:9562"/>
        <dbReference type="ChEBI" id="CHEBI:17757"/>
        <dbReference type="ChEBI" id="CHEBI:27787"/>
        <dbReference type="ChEBI" id="CHEBI:48717"/>
        <dbReference type="ChEBI" id="CHEBI:62192"/>
        <dbReference type="EC" id="1.3.5.5"/>
    </reaction>
</comment>
<feature type="binding site" evidence="11">
    <location>
        <position position="419"/>
    </location>
    <ligand>
        <name>substrate</name>
    </ligand>
</feature>
<comment type="pathway">
    <text evidence="4">Carotenoid biosynthesis; lycopene biosynthesis.</text>
</comment>
<keyword evidence="7" id="KW-0957">Chromoplast</keyword>
<comment type="similarity">
    <text evidence="5">Belongs to the carotenoid/retinoid oxidoreductase family.</text>
</comment>
<dbReference type="EC" id="1.4.3.-" evidence="12"/>
<evidence type="ECO:0000256" key="9">
    <source>
        <dbReference type="ARBA" id="ARBA00023136"/>
    </source>
</evidence>
<comment type="subcellular location">
    <subcellularLocation>
        <location evidence="2">Membrane</location>
        <topology evidence="2">Peripheral membrane protein</topology>
    </subcellularLocation>
    <subcellularLocation>
        <location evidence="3">Plastid</location>
        <location evidence="3">Chromoplast</location>
    </subcellularLocation>
</comment>
<keyword evidence="12" id="KW-0274">FAD</keyword>
<dbReference type="PANTHER" id="PTHR42923:SF45">
    <property type="entry name" value="15-CIS-PHYTOENE DESATURASE, CHLOROPLASTIC_CHROMOPLASTIC"/>
    <property type="match status" value="1"/>
</dbReference>
<gene>
    <name evidence="15" type="ORF">CPEL01642_LOCUS10494</name>
</gene>
<feature type="chain" id="PRO_5031027454" description="Amine oxidase" evidence="13">
    <location>
        <begin position="20"/>
        <end position="594"/>
    </location>
</feature>
<dbReference type="AlphaFoldDB" id="A0A7S0LCI2"/>
<evidence type="ECO:0000256" key="12">
    <source>
        <dbReference type="RuleBase" id="RU362067"/>
    </source>
</evidence>
<keyword evidence="6" id="KW-0125">Carotenoid biosynthesis</keyword>
<feature type="domain" description="Amine oxidase" evidence="14">
    <location>
        <begin position="80"/>
        <end position="539"/>
    </location>
</feature>
<evidence type="ECO:0000256" key="4">
    <source>
        <dbReference type="ARBA" id="ARBA00004900"/>
    </source>
</evidence>
<evidence type="ECO:0000313" key="15">
    <source>
        <dbReference type="EMBL" id="CAD8607159.1"/>
    </source>
</evidence>
<dbReference type="EMBL" id="HBEY01021942">
    <property type="protein sequence ID" value="CAD8607159.1"/>
    <property type="molecule type" value="Transcribed_RNA"/>
</dbReference>
<feature type="signal peptide" evidence="13">
    <location>
        <begin position="1"/>
        <end position="19"/>
    </location>
</feature>
<dbReference type="UniPathway" id="UPA00803"/>
<dbReference type="FunFam" id="3.50.50.60:FF:000091">
    <property type="entry name" value="15-cis-phytoene desaturase, chloroplastic/chromoplastic"/>
    <property type="match status" value="1"/>
</dbReference>
<accession>A0A7S0LCI2</accession>
<dbReference type="Gene3D" id="3.50.50.60">
    <property type="entry name" value="FAD/NAD(P)-binding domain"/>
    <property type="match status" value="1"/>
</dbReference>
<evidence type="ECO:0000256" key="10">
    <source>
        <dbReference type="ARBA" id="ARBA00049319"/>
    </source>
</evidence>
<reference evidence="15" key="1">
    <citation type="submission" date="2021-01" db="EMBL/GenBank/DDBJ databases">
        <authorList>
            <person name="Corre E."/>
            <person name="Pelletier E."/>
            <person name="Niang G."/>
            <person name="Scheremetjew M."/>
            <person name="Finn R."/>
            <person name="Kale V."/>
            <person name="Holt S."/>
            <person name="Cochrane G."/>
            <person name="Meng A."/>
            <person name="Brown T."/>
            <person name="Cohen L."/>
        </authorList>
    </citation>
    <scope>NUCLEOTIDE SEQUENCE</scope>
    <source>
        <strain evidence="15">PLY182g</strain>
    </source>
</reference>
<comment type="cofactor">
    <cofactor evidence="1 12">
        <name>FAD</name>
        <dbReference type="ChEBI" id="CHEBI:57692"/>
    </cofactor>
</comment>
<keyword evidence="7" id="KW-0934">Plastid</keyword>
<evidence type="ECO:0000256" key="6">
    <source>
        <dbReference type="ARBA" id="ARBA00022746"/>
    </source>
</evidence>
<dbReference type="PANTHER" id="PTHR42923">
    <property type="entry name" value="PROTOPORPHYRINOGEN OXIDASE"/>
    <property type="match status" value="1"/>
</dbReference>
<dbReference type="InterPro" id="IPR001613">
    <property type="entry name" value="Flavin_amine_oxidase"/>
</dbReference>
<protein>
    <recommendedName>
        <fullName evidence="12">Amine oxidase</fullName>
        <ecNumber evidence="12">1.4.3.-</ecNumber>
    </recommendedName>
</protein>
<evidence type="ECO:0000256" key="1">
    <source>
        <dbReference type="ARBA" id="ARBA00001974"/>
    </source>
</evidence>
<evidence type="ECO:0000256" key="7">
    <source>
        <dbReference type="ARBA" id="ARBA00022904"/>
    </source>
</evidence>
<keyword evidence="8 12" id="KW-0560">Oxidoreductase</keyword>
<evidence type="ECO:0000256" key="13">
    <source>
        <dbReference type="SAM" id="SignalP"/>
    </source>
</evidence>
<organism evidence="15">
    <name type="scientific">Coccolithus braarudii</name>
    <dbReference type="NCBI Taxonomy" id="221442"/>
    <lineage>
        <taxon>Eukaryota</taxon>
        <taxon>Haptista</taxon>
        <taxon>Haptophyta</taxon>
        <taxon>Prymnesiophyceae</taxon>
        <taxon>Coccolithales</taxon>
        <taxon>Coccolithaceae</taxon>
        <taxon>Coccolithus</taxon>
    </lineage>
</organism>
<dbReference type="InterPro" id="IPR014102">
    <property type="entry name" value="Phytoene_desaturase"/>
</dbReference>
<dbReference type="PRINTS" id="PR00757">
    <property type="entry name" value="AMINEOXDASEF"/>
</dbReference>
<dbReference type="Pfam" id="PF01593">
    <property type="entry name" value="Amino_oxidase"/>
    <property type="match status" value="1"/>
</dbReference>
<evidence type="ECO:0000259" key="14">
    <source>
        <dbReference type="Pfam" id="PF01593"/>
    </source>
</evidence>
<dbReference type="InterPro" id="IPR050464">
    <property type="entry name" value="Zeta_carotene_desat/Oxidored"/>
</dbReference>
<evidence type="ECO:0000256" key="3">
    <source>
        <dbReference type="ARBA" id="ARBA00004260"/>
    </source>
</evidence>
<evidence type="ECO:0000256" key="2">
    <source>
        <dbReference type="ARBA" id="ARBA00004170"/>
    </source>
</evidence>
<sequence length="594" mass="64838">MLVLATAAFSLLAVAGTRGAVRAPYPVCCTATQADPARKPTPSRIYATQNFADAKELSLKFSEAAQPERLQRVAIVGGGLSGLACAKYCADAGFEAHVYEAREVLGGKVSAWQDEDGDWIETGLHIFFGAYPNMMNLFAELGIEDRLQWKDHKMTFAMQERPGEFTSFNFIDGVPAPFNMALAILANNEMLSLADKVKMVPGLLPMLTEGQPFIDRQDELSVLEFMRKYGMPDRINDEIFIAMGKALDFIDPDKLSMTVVLTAMNRFINEADGSQTAFLDGNQPERLCKPMVSHLEARGGAVHLGQPLKAIELNEQGEVAALRLASGEAVHADFYVSAMPVDVLKRLLPMKWSTLPFFRQLEELEGIPVINLQLWFDRKLKSVDGLCFSRSPLLSVYADMSTACAEYASEERSMLELVFAPCSPLAGSDINWIGKSDEEIVDATLGELARLFPNEIAADPQWPSTQSQGPRGTARLTKHTVVRVPRSVYAATPGRNKYRPSQETPVRNFVLAGDFTSQKFLGSMEGAVLAGKLAAEVLLDRSLGRPTKGQKAVQPHVEEAAAVVVPREPIGVSGRYPIAFGGGQQGVGMHSSHP</sequence>